<protein>
    <submittedName>
        <fullName evidence="2">Uncharacterized protein</fullName>
    </submittedName>
</protein>
<reference evidence="2" key="1">
    <citation type="journal article" date="2023" name="G3 (Bethesda)">
        <title>A reference genome for the long-term kleptoplast-retaining sea slug Elysia crispata morphotype clarki.</title>
        <authorList>
            <person name="Eastman K.E."/>
            <person name="Pendleton A.L."/>
            <person name="Shaikh M.A."/>
            <person name="Suttiyut T."/>
            <person name="Ogas R."/>
            <person name="Tomko P."/>
            <person name="Gavelis G."/>
            <person name="Widhalm J.R."/>
            <person name="Wisecaver J.H."/>
        </authorList>
    </citation>
    <scope>NUCLEOTIDE SEQUENCE</scope>
    <source>
        <strain evidence="2">ECLA1</strain>
    </source>
</reference>
<name>A0AAE1AK57_9GAST</name>
<gene>
    <name evidence="2" type="ORF">RRG08_012745</name>
</gene>
<dbReference type="Proteomes" id="UP001283361">
    <property type="component" value="Unassembled WGS sequence"/>
</dbReference>
<proteinExistence type="predicted"/>
<evidence type="ECO:0000313" key="3">
    <source>
        <dbReference type="Proteomes" id="UP001283361"/>
    </source>
</evidence>
<accession>A0AAE1AK57</accession>
<feature type="non-terminal residue" evidence="2">
    <location>
        <position position="1"/>
    </location>
</feature>
<dbReference type="EMBL" id="JAWDGP010001681">
    <property type="protein sequence ID" value="KAK3789123.1"/>
    <property type="molecule type" value="Genomic_DNA"/>
</dbReference>
<feature type="region of interest" description="Disordered" evidence="1">
    <location>
        <begin position="93"/>
        <end position="116"/>
    </location>
</feature>
<evidence type="ECO:0000256" key="1">
    <source>
        <dbReference type="SAM" id="MobiDB-lite"/>
    </source>
</evidence>
<organism evidence="2 3">
    <name type="scientific">Elysia crispata</name>
    <name type="common">lettuce slug</name>
    <dbReference type="NCBI Taxonomy" id="231223"/>
    <lineage>
        <taxon>Eukaryota</taxon>
        <taxon>Metazoa</taxon>
        <taxon>Spiralia</taxon>
        <taxon>Lophotrochozoa</taxon>
        <taxon>Mollusca</taxon>
        <taxon>Gastropoda</taxon>
        <taxon>Heterobranchia</taxon>
        <taxon>Euthyneura</taxon>
        <taxon>Panpulmonata</taxon>
        <taxon>Sacoglossa</taxon>
        <taxon>Placobranchoidea</taxon>
        <taxon>Plakobranchidae</taxon>
        <taxon>Elysia</taxon>
    </lineage>
</organism>
<comment type="caution">
    <text evidence="2">The sequence shown here is derived from an EMBL/GenBank/DDBJ whole genome shotgun (WGS) entry which is preliminary data.</text>
</comment>
<sequence length="116" mass="12779">MEEGTKEEKPQGKATVTIGRYLVTFSSSIRRISPGRIAFRDGRRGGTICNTGSRRKERGCYLLGGSRSRSGSDQIEAQGGVFSYTAYEGRRSRPNDALMHQGDNELKAELKGQGYD</sequence>
<keyword evidence="3" id="KW-1185">Reference proteome</keyword>
<evidence type="ECO:0000313" key="2">
    <source>
        <dbReference type="EMBL" id="KAK3789123.1"/>
    </source>
</evidence>
<dbReference type="AlphaFoldDB" id="A0AAE1AK57"/>